<sequence length="270" mass="31252">MGHFPRCIILLTAIHYIPQIILTFQHKGVRARSIPMSKPRLHSHGALHSASPWNELDIMAALFPPDSSESLVHHSSFFFPCFSLVSALAQKVVVFGFCPLHRDPTAHLEYLRNRGQWRSYAVYEDERLGVQVWGREIGIEEENAESIRRYRWRCCRTDQEDPKMTARRFSLLSDPSWLGMGLWIRVRMRLRVVFRETMKRCTGIVWLKEEAADGTTLTGTNRSLRNEEWKVRWRSMWATEGVIEGVVDGATDCALEGRWATRPKAPQMDL</sequence>
<organism evidence="1 2">
    <name type="scientific">Rhodocollybia butyracea</name>
    <dbReference type="NCBI Taxonomy" id="206335"/>
    <lineage>
        <taxon>Eukaryota</taxon>
        <taxon>Fungi</taxon>
        <taxon>Dikarya</taxon>
        <taxon>Basidiomycota</taxon>
        <taxon>Agaricomycotina</taxon>
        <taxon>Agaricomycetes</taxon>
        <taxon>Agaricomycetidae</taxon>
        <taxon>Agaricales</taxon>
        <taxon>Marasmiineae</taxon>
        <taxon>Omphalotaceae</taxon>
        <taxon>Rhodocollybia</taxon>
    </lineage>
</organism>
<dbReference type="EMBL" id="JADNRY010000253">
    <property type="protein sequence ID" value="KAF9060225.1"/>
    <property type="molecule type" value="Genomic_DNA"/>
</dbReference>
<dbReference type="Proteomes" id="UP000772434">
    <property type="component" value="Unassembled WGS sequence"/>
</dbReference>
<gene>
    <name evidence="1" type="ORF">BDP27DRAFT_1430302</name>
</gene>
<evidence type="ECO:0000313" key="1">
    <source>
        <dbReference type="EMBL" id="KAF9060225.1"/>
    </source>
</evidence>
<keyword evidence="2" id="KW-1185">Reference proteome</keyword>
<dbReference type="AlphaFoldDB" id="A0A9P5TY86"/>
<proteinExistence type="predicted"/>
<evidence type="ECO:0000313" key="2">
    <source>
        <dbReference type="Proteomes" id="UP000772434"/>
    </source>
</evidence>
<comment type="caution">
    <text evidence="1">The sequence shown here is derived from an EMBL/GenBank/DDBJ whole genome shotgun (WGS) entry which is preliminary data.</text>
</comment>
<name>A0A9P5TY86_9AGAR</name>
<protein>
    <submittedName>
        <fullName evidence="1">Uncharacterized protein</fullName>
    </submittedName>
</protein>
<reference evidence="1" key="1">
    <citation type="submission" date="2020-11" db="EMBL/GenBank/DDBJ databases">
        <authorList>
            <consortium name="DOE Joint Genome Institute"/>
            <person name="Ahrendt S."/>
            <person name="Riley R."/>
            <person name="Andreopoulos W."/>
            <person name="Labutti K."/>
            <person name="Pangilinan J."/>
            <person name="Ruiz-Duenas F.J."/>
            <person name="Barrasa J.M."/>
            <person name="Sanchez-Garcia M."/>
            <person name="Camarero S."/>
            <person name="Miyauchi S."/>
            <person name="Serrano A."/>
            <person name="Linde D."/>
            <person name="Babiker R."/>
            <person name="Drula E."/>
            <person name="Ayuso-Fernandez I."/>
            <person name="Pacheco R."/>
            <person name="Padilla G."/>
            <person name="Ferreira P."/>
            <person name="Barriuso J."/>
            <person name="Kellner H."/>
            <person name="Castanera R."/>
            <person name="Alfaro M."/>
            <person name="Ramirez L."/>
            <person name="Pisabarro A.G."/>
            <person name="Kuo A."/>
            <person name="Tritt A."/>
            <person name="Lipzen A."/>
            <person name="He G."/>
            <person name="Yan M."/>
            <person name="Ng V."/>
            <person name="Cullen D."/>
            <person name="Martin F."/>
            <person name="Rosso M.-N."/>
            <person name="Henrissat B."/>
            <person name="Hibbett D."/>
            <person name="Martinez A.T."/>
            <person name="Grigoriev I.V."/>
        </authorList>
    </citation>
    <scope>NUCLEOTIDE SEQUENCE</scope>
    <source>
        <strain evidence="1">AH 40177</strain>
    </source>
</reference>
<accession>A0A9P5TY86</accession>